<dbReference type="AlphaFoldDB" id="A0AAD5UHB1"/>
<organism evidence="2 3">
    <name type="scientific">Boothiomyces macroporosus</name>
    <dbReference type="NCBI Taxonomy" id="261099"/>
    <lineage>
        <taxon>Eukaryota</taxon>
        <taxon>Fungi</taxon>
        <taxon>Fungi incertae sedis</taxon>
        <taxon>Chytridiomycota</taxon>
        <taxon>Chytridiomycota incertae sedis</taxon>
        <taxon>Chytridiomycetes</taxon>
        <taxon>Rhizophydiales</taxon>
        <taxon>Terramycetaceae</taxon>
        <taxon>Boothiomyces</taxon>
    </lineage>
</organism>
<reference evidence="2" key="1">
    <citation type="submission" date="2020-05" db="EMBL/GenBank/DDBJ databases">
        <title>Phylogenomic resolution of chytrid fungi.</title>
        <authorList>
            <person name="Stajich J.E."/>
            <person name="Amses K."/>
            <person name="Simmons R."/>
            <person name="Seto K."/>
            <person name="Myers J."/>
            <person name="Bonds A."/>
            <person name="Quandt C.A."/>
            <person name="Barry K."/>
            <person name="Liu P."/>
            <person name="Grigoriev I."/>
            <person name="Longcore J.E."/>
            <person name="James T.Y."/>
        </authorList>
    </citation>
    <scope>NUCLEOTIDE SEQUENCE</scope>
    <source>
        <strain evidence="2">PLAUS21</strain>
    </source>
</reference>
<feature type="compositionally biased region" description="Basic residues" evidence="1">
    <location>
        <begin position="136"/>
        <end position="157"/>
    </location>
</feature>
<feature type="compositionally biased region" description="Basic and acidic residues" evidence="1">
    <location>
        <begin position="322"/>
        <end position="334"/>
    </location>
</feature>
<proteinExistence type="predicted"/>
<evidence type="ECO:0000313" key="2">
    <source>
        <dbReference type="EMBL" id="KAJ3255674.1"/>
    </source>
</evidence>
<feature type="compositionally biased region" description="Acidic residues" evidence="1">
    <location>
        <begin position="33"/>
        <end position="47"/>
    </location>
</feature>
<evidence type="ECO:0000256" key="1">
    <source>
        <dbReference type="SAM" id="MobiDB-lite"/>
    </source>
</evidence>
<feature type="compositionally biased region" description="Basic and acidic residues" evidence="1">
    <location>
        <begin position="194"/>
        <end position="206"/>
    </location>
</feature>
<gene>
    <name evidence="2" type="ORF">HK103_006116</name>
</gene>
<feature type="compositionally biased region" description="Basic and acidic residues" evidence="1">
    <location>
        <begin position="245"/>
        <end position="262"/>
    </location>
</feature>
<feature type="region of interest" description="Disordered" evidence="1">
    <location>
        <begin position="19"/>
        <end position="51"/>
    </location>
</feature>
<feature type="compositionally biased region" description="Polar residues" evidence="1">
    <location>
        <begin position="309"/>
        <end position="318"/>
    </location>
</feature>
<comment type="caution">
    <text evidence="2">The sequence shown here is derived from an EMBL/GenBank/DDBJ whole genome shotgun (WGS) entry which is preliminary data.</text>
</comment>
<name>A0AAD5UHB1_9FUNG</name>
<feature type="region of interest" description="Disordered" evidence="1">
    <location>
        <begin position="132"/>
        <end position="344"/>
    </location>
</feature>
<protein>
    <submittedName>
        <fullName evidence="2">Uncharacterized protein</fullName>
    </submittedName>
</protein>
<dbReference type="Proteomes" id="UP001210925">
    <property type="component" value="Unassembled WGS sequence"/>
</dbReference>
<accession>A0AAD5UHB1</accession>
<feature type="compositionally biased region" description="Low complexity" evidence="1">
    <location>
        <begin position="214"/>
        <end position="228"/>
    </location>
</feature>
<keyword evidence="3" id="KW-1185">Reference proteome</keyword>
<evidence type="ECO:0000313" key="3">
    <source>
        <dbReference type="Proteomes" id="UP001210925"/>
    </source>
</evidence>
<sequence>MPTLKELLADLAKQDEELKRRQNHSILDQVSVSEDEEEEEDELESSDDSGHVLGEAPVQIYCFLCKRKYAVTDFSNKQLEQPKDFRFCLRHTQGKKWVPEMVEEEKGSSNNVDDNYEDLSDFIVEGDEVEYISDSKKRKKRKKQLSPKKKPAAKKKKVVVEESDSSSPERARKVKRLQRKKDIQDKTQVISSPDSKKERLRLLAEKAKRKNTRYISDSSDTSSYTSSEESSDIETPPKKVSKPIRKSEPAYEKIDSDTDDLTKPQSARSKKIADKPPVRPTSSSKTNTIKKKPTSGASQNHSSKLKQYLPTNHITISDSEVEPSRHSKPVERLTKNITTPPGAKSEYRQMLAKALSKKANRNMYSSTGLVYSDEES</sequence>
<dbReference type="EMBL" id="JADGKB010000062">
    <property type="protein sequence ID" value="KAJ3255674.1"/>
    <property type="molecule type" value="Genomic_DNA"/>
</dbReference>